<comment type="similarity">
    <text evidence="1 13 14">Belongs to the ATPase B chain family.</text>
</comment>
<evidence type="ECO:0000256" key="2">
    <source>
        <dbReference type="ARBA" id="ARBA00022448"/>
    </source>
</evidence>
<evidence type="ECO:0000256" key="4">
    <source>
        <dbReference type="ARBA" id="ARBA00022692"/>
    </source>
</evidence>
<keyword evidence="8 13" id="KW-0472">Membrane</keyword>
<dbReference type="InterPro" id="IPR002146">
    <property type="entry name" value="ATP_synth_b/b'su_bac/chlpt"/>
</dbReference>
<keyword evidence="13" id="KW-1003">Cell membrane</keyword>
<dbReference type="PANTHER" id="PTHR33445">
    <property type="entry name" value="ATP SYNTHASE SUBUNIT B', CHLOROPLASTIC"/>
    <property type="match status" value="1"/>
</dbReference>
<dbReference type="InterPro" id="IPR050059">
    <property type="entry name" value="ATP_synthase_B_chain"/>
</dbReference>
<evidence type="ECO:0000313" key="16">
    <source>
        <dbReference type="EMBL" id="MCW1931368.1"/>
    </source>
</evidence>
<reference evidence="16 17" key="1">
    <citation type="submission" date="2022-10" db="EMBL/GenBank/DDBJ databases">
        <title>Pararhodobacter sp. nov., isolated from marine algae.</title>
        <authorList>
            <person name="Choi B.J."/>
            <person name="Kim J.M."/>
            <person name="Lee J.K."/>
            <person name="Choi D.G."/>
            <person name="Jeon C.O."/>
        </authorList>
    </citation>
    <scope>NUCLEOTIDE SEQUENCE [LARGE SCALE GENOMIC DNA]</scope>
    <source>
        <strain evidence="16 17">ZQ420</strain>
    </source>
</reference>
<evidence type="ECO:0000256" key="3">
    <source>
        <dbReference type="ARBA" id="ARBA00022547"/>
    </source>
</evidence>
<evidence type="ECO:0000256" key="1">
    <source>
        <dbReference type="ARBA" id="ARBA00005513"/>
    </source>
</evidence>
<comment type="function">
    <text evidence="11">Component of the F(0) channel, it forms part of the peripheral stalk, linking F(1) to F(0). The b'-subunit is a diverged and duplicated form of b found in plants and photosynthetic bacteria.</text>
</comment>
<keyword evidence="6 13" id="KW-1133">Transmembrane helix</keyword>
<feature type="transmembrane region" description="Helical" evidence="13">
    <location>
        <begin position="45"/>
        <end position="64"/>
    </location>
</feature>
<comment type="subcellular location">
    <subcellularLocation>
        <location evidence="13">Cell membrane</location>
        <topology evidence="13">Single-pass membrane protein</topology>
    </subcellularLocation>
    <subcellularLocation>
        <location evidence="12">Endomembrane system</location>
        <topology evidence="12">Single-pass membrane protein</topology>
    </subcellularLocation>
</comment>
<proteinExistence type="inferred from homology"/>
<evidence type="ECO:0000256" key="13">
    <source>
        <dbReference type="HAMAP-Rule" id="MF_01398"/>
    </source>
</evidence>
<evidence type="ECO:0000256" key="11">
    <source>
        <dbReference type="ARBA" id="ARBA00025614"/>
    </source>
</evidence>
<evidence type="ECO:0000256" key="14">
    <source>
        <dbReference type="RuleBase" id="RU003848"/>
    </source>
</evidence>
<comment type="subunit">
    <text evidence="13">F-type ATPases have 2 components, F(1) - the catalytic core - and F(0) - the membrane proton channel. F(1) has five subunits: alpha(3), beta(3), gamma(1), delta(1), epsilon(1). F(0) has three main subunits: a(1), b(2) and c(10-14). The alpha and beta chains form an alternating ring which encloses part of the gamma chain. F(1) is attached to F(0) by a central stalk formed by the gamma and epsilon chains, while a peripheral stalk is formed by the delta and b chains.</text>
</comment>
<sequence>MSAETAAEQIAEHGAEHGATAAGHATEAASGGMPQLDFATFPNQIFWLVVALVVLYFILSRVALPRIGSVLAERTGTITNDIAAAESFKTQAAEAEAAYHKALDDARAAAAKVIEDARADIQKDLDVAIAKADAEIAARTAESEVRIGEIRDSAAEAVTTVAKDTTKEILGVFGVKADARSVTAAVSSNLKGGAA</sequence>
<dbReference type="NCBIfam" id="NF009988">
    <property type="entry name" value="PRK13454.1"/>
    <property type="match status" value="1"/>
</dbReference>
<keyword evidence="7 13" id="KW-0406">Ion transport</keyword>
<dbReference type="PANTHER" id="PTHR33445:SF1">
    <property type="entry name" value="ATP SYNTHASE SUBUNIT B"/>
    <property type="match status" value="1"/>
</dbReference>
<evidence type="ECO:0000256" key="9">
    <source>
        <dbReference type="ARBA" id="ARBA00023310"/>
    </source>
</evidence>
<evidence type="ECO:0000256" key="12">
    <source>
        <dbReference type="ARBA" id="ARBA00037847"/>
    </source>
</evidence>
<evidence type="ECO:0000313" key="17">
    <source>
        <dbReference type="Proteomes" id="UP001208938"/>
    </source>
</evidence>
<feature type="region of interest" description="Disordered" evidence="15">
    <location>
        <begin position="1"/>
        <end position="26"/>
    </location>
</feature>
<keyword evidence="3 13" id="KW-0138">CF(0)</keyword>
<keyword evidence="5 13" id="KW-0375">Hydrogen ion transport</keyword>
<evidence type="ECO:0000256" key="6">
    <source>
        <dbReference type="ARBA" id="ARBA00022989"/>
    </source>
</evidence>
<comment type="function">
    <text evidence="10 13">F(1)F(0) ATP synthase produces ATP from ADP in the presence of a proton or sodium gradient. F-type ATPases consist of two structural domains, F(1) containing the extramembraneous catalytic core and F(0) containing the membrane proton channel, linked together by a central stalk and a peripheral stalk. During catalysis, ATP synthesis in the catalytic domain of F(1) is coupled via a rotary mechanism of the central stalk subunits to proton translocation.</text>
</comment>
<protein>
    <recommendedName>
        <fullName evidence="13">ATP synthase subunit b</fullName>
    </recommendedName>
    <alternativeName>
        <fullName evidence="13">ATP synthase F(0) sector subunit b</fullName>
    </alternativeName>
    <alternativeName>
        <fullName evidence="13">ATPase subunit I</fullName>
    </alternativeName>
    <alternativeName>
        <fullName evidence="13">F-type ATPase subunit b</fullName>
        <shortName evidence="13">F-ATPase subunit b</shortName>
    </alternativeName>
</protein>
<gene>
    <name evidence="13" type="primary">atpF</name>
    <name evidence="16" type="ORF">OKW52_03575</name>
</gene>
<evidence type="ECO:0000256" key="7">
    <source>
        <dbReference type="ARBA" id="ARBA00023065"/>
    </source>
</evidence>
<evidence type="ECO:0000256" key="15">
    <source>
        <dbReference type="SAM" id="MobiDB-lite"/>
    </source>
</evidence>
<dbReference type="Pfam" id="PF00430">
    <property type="entry name" value="ATP-synt_B"/>
    <property type="match status" value="1"/>
</dbReference>
<keyword evidence="2 13" id="KW-0813">Transport</keyword>
<keyword evidence="17" id="KW-1185">Reference proteome</keyword>
<evidence type="ECO:0000256" key="10">
    <source>
        <dbReference type="ARBA" id="ARBA00025198"/>
    </source>
</evidence>
<keyword evidence="9 13" id="KW-0066">ATP synthesis</keyword>
<dbReference type="RefSeq" id="WP_264504486.1">
    <property type="nucleotide sequence ID" value="NZ_JAPDFL010000001.1"/>
</dbReference>
<dbReference type="HAMAP" id="MF_01398">
    <property type="entry name" value="ATP_synth_b_bprime"/>
    <property type="match status" value="1"/>
</dbReference>
<accession>A0ABT3GUZ3</accession>
<feature type="compositionally biased region" description="Low complexity" evidence="15">
    <location>
        <begin position="17"/>
        <end position="26"/>
    </location>
</feature>
<comment type="caution">
    <text evidence="16">The sequence shown here is derived from an EMBL/GenBank/DDBJ whole genome shotgun (WGS) entry which is preliminary data.</text>
</comment>
<organism evidence="16 17">
    <name type="scientific">Pararhodobacter zhoushanensis</name>
    <dbReference type="NCBI Taxonomy" id="2479545"/>
    <lineage>
        <taxon>Bacteria</taxon>
        <taxon>Pseudomonadati</taxon>
        <taxon>Pseudomonadota</taxon>
        <taxon>Alphaproteobacteria</taxon>
        <taxon>Rhodobacterales</taxon>
        <taxon>Paracoccaceae</taxon>
        <taxon>Pararhodobacter</taxon>
    </lineage>
</organism>
<evidence type="ECO:0000256" key="8">
    <source>
        <dbReference type="ARBA" id="ARBA00023136"/>
    </source>
</evidence>
<dbReference type="EMBL" id="JAPDFL010000001">
    <property type="protein sequence ID" value="MCW1931368.1"/>
    <property type="molecule type" value="Genomic_DNA"/>
</dbReference>
<keyword evidence="4 13" id="KW-0812">Transmembrane</keyword>
<name>A0ABT3GUZ3_9RHOB</name>
<evidence type="ECO:0000256" key="5">
    <source>
        <dbReference type="ARBA" id="ARBA00022781"/>
    </source>
</evidence>
<dbReference type="CDD" id="cd06503">
    <property type="entry name" value="ATP-synt_Fo_b"/>
    <property type="match status" value="1"/>
</dbReference>
<dbReference type="Proteomes" id="UP001208938">
    <property type="component" value="Unassembled WGS sequence"/>
</dbReference>